<evidence type="ECO:0000256" key="1">
    <source>
        <dbReference type="SAM" id="MobiDB-lite"/>
    </source>
</evidence>
<dbReference type="OrthoDB" id="5239630at2759"/>
<name>A0A1Y1XPI7_9FUNG</name>
<sequence>MPQGTLKKKASKSKAIKKVTPKRGVRIAPKKNTLIKQNKLKKKLTAKSTASIEKNMASKAAAVGKLTIMKPKKSETDENKTSGKKSS</sequence>
<evidence type="ECO:0000313" key="2">
    <source>
        <dbReference type="EMBL" id="ORX87669.1"/>
    </source>
</evidence>
<dbReference type="InterPro" id="IPR019034">
    <property type="entry name" value="UPF0390"/>
</dbReference>
<feature type="compositionally biased region" description="Basic and acidic residues" evidence="1">
    <location>
        <begin position="72"/>
        <end position="81"/>
    </location>
</feature>
<dbReference type="Proteomes" id="UP000193944">
    <property type="component" value="Unassembled WGS sequence"/>
</dbReference>
<comment type="caution">
    <text evidence="2">The sequence shown here is derived from an EMBL/GenBank/DDBJ whole genome shotgun (WGS) entry which is preliminary data.</text>
</comment>
<reference evidence="2 3" key="1">
    <citation type="submission" date="2016-08" db="EMBL/GenBank/DDBJ databases">
        <title>A Parts List for Fungal Cellulosomes Revealed by Comparative Genomics.</title>
        <authorList>
            <consortium name="DOE Joint Genome Institute"/>
            <person name="Haitjema C.H."/>
            <person name="Gilmore S.P."/>
            <person name="Henske J.K."/>
            <person name="Solomon K.V."/>
            <person name="De Groot R."/>
            <person name="Kuo A."/>
            <person name="Mondo S.J."/>
            <person name="Salamov A.A."/>
            <person name="Labutti K."/>
            <person name="Zhao Z."/>
            <person name="Chiniquy J."/>
            <person name="Barry K."/>
            <person name="Brewer H.M."/>
            <person name="Purvine S.O."/>
            <person name="Wright A.T."/>
            <person name="Boxma B."/>
            <person name="Van Alen T."/>
            <person name="Hackstein J.H."/>
            <person name="Baker S.E."/>
            <person name="Grigoriev I.V."/>
            <person name="O'Malley M.A."/>
        </authorList>
    </citation>
    <scope>NUCLEOTIDE SEQUENCE [LARGE SCALE GENOMIC DNA]</scope>
    <source>
        <strain evidence="2 3">S4</strain>
    </source>
</reference>
<dbReference type="EMBL" id="MCFG01000006">
    <property type="protein sequence ID" value="ORX87669.1"/>
    <property type="molecule type" value="Genomic_DNA"/>
</dbReference>
<dbReference type="AlphaFoldDB" id="A0A1Y1XPI7"/>
<evidence type="ECO:0000313" key="3">
    <source>
        <dbReference type="Proteomes" id="UP000193944"/>
    </source>
</evidence>
<proteinExistence type="predicted"/>
<gene>
    <name evidence="2" type="ORF">BCR32DRAFT_274279</name>
</gene>
<reference evidence="2 3" key="2">
    <citation type="submission" date="2016-08" db="EMBL/GenBank/DDBJ databases">
        <title>Pervasive Adenine N6-methylation of Active Genes in Fungi.</title>
        <authorList>
            <consortium name="DOE Joint Genome Institute"/>
            <person name="Mondo S.J."/>
            <person name="Dannebaum R.O."/>
            <person name="Kuo R.C."/>
            <person name="Labutti K."/>
            <person name="Haridas S."/>
            <person name="Kuo A."/>
            <person name="Salamov A."/>
            <person name="Ahrendt S.R."/>
            <person name="Lipzen A."/>
            <person name="Sullivan W."/>
            <person name="Andreopoulos W.B."/>
            <person name="Clum A."/>
            <person name="Lindquist E."/>
            <person name="Daum C."/>
            <person name="Ramamoorthy G.K."/>
            <person name="Gryganskyi A."/>
            <person name="Culley D."/>
            <person name="Magnuson J.K."/>
            <person name="James T.Y."/>
            <person name="O'Malley M.A."/>
            <person name="Stajich J.E."/>
            <person name="Spatafora J.W."/>
            <person name="Visel A."/>
            <person name="Grigoriev I.V."/>
        </authorList>
    </citation>
    <scope>NUCLEOTIDE SEQUENCE [LARGE SCALE GENOMIC DNA]</scope>
    <source>
        <strain evidence="2 3">S4</strain>
    </source>
</reference>
<protein>
    <submittedName>
        <fullName evidence="2">Uncharacterized protein</fullName>
    </submittedName>
</protein>
<accession>A0A1Y1XPI7</accession>
<feature type="region of interest" description="Disordered" evidence="1">
    <location>
        <begin position="64"/>
        <end position="87"/>
    </location>
</feature>
<dbReference type="Pfam" id="PF09495">
    <property type="entry name" value="DUF2462"/>
    <property type="match status" value="1"/>
</dbReference>
<feature type="region of interest" description="Disordered" evidence="1">
    <location>
        <begin position="1"/>
        <end position="22"/>
    </location>
</feature>
<keyword evidence="3" id="KW-1185">Reference proteome</keyword>
<dbReference type="STRING" id="1754192.A0A1Y1XPI7"/>
<organism evidence="2 3">
    <name type="scientific">Anaeromyces robustus</name>
    <dbReference type="NCBI Taxonomy" id="1754192"/>
    <lineage>
        <taxon>Eukaryota</taxon>
        <taxon>Fungi</taxon>
        <taxon>Fungi incertae sedis</taxon>
        <taxon>Chytridiomycota</taxon>
        <taxon>Chytridiomycota incertae sedis</taxon>
        <taxon>Neocallimastigomycetes</taxon>
        <taxon>Neocallimastigales</taxon>
        <taxon>Neocallimastigaceae</taxon>
        <taxon>Anaeromyces</taxon>
    </lineage>
</organism>